<dbReference type="Proteomes" id="UP001431199">
    <property type="component" value="Unassembled WGS sequence"/>
</dbReference>
<dbReference type="RefSeq" id="WP_260978404.1">
    <property type="nucleotide sequence ID" value="NZ_JAODBU010000003.1"/>
</dbReference>
<sequence>MIPYERRLQILDLLEKSEVVSLDEFCKSLGGVSESTVRRDLKTMEKEGEITLLRGGGACLKRGSYEVPVISKFGKNVEEKERIAKYAADLVKDGESIYIDSGSTALMMIKYLREKNITVVTTNAMIYQELQTNNIKCIVAGGEINITTASIIGITTNNFLKKYYFDKAFIGMSGFSEGAGFNTPDLLEAEKKRIVHHNSTKSYVLADSTKSGKNTLCKVMELEEATIICDKKTSVVEAGNNYIIAE</sequence>
<comment type="caution">
    <text evidence="4">The sequence shown here is derived from an EMBL/GenBank/DDBJ whole genome shotgun (WGS) entry which is preliminary data.</text>
</comment>
<dbReference type="PROSITE" id="PS51000">
    <property type="entry name" value="HTH_DEOR_2"/>
    <property type="match status" value="1"/>
</dbReference>
<dbReference type="SMART" id="SM01134">
    <property type="entry name" value="DeoRC"/>
    <property type="match status" value="1"/>
</dbReference>
<dbReference type="InterPro" id="IPR050313">
    <property type="entry name" value="Carb_Metab_HTH_regulators"/>
</dbReference>
<dbReference type="SUPFAM" id="SSF100950">
    <property type="entry name" value="NagB/RpiA/CoA transferase-like"/>
    <property type="match status" value="1"/>
</dbReference>
<reference evidence="4" key="1">
    <citation type="submission" date="2022-09" db="EMBL/GenBank/DDBJ databases">
        <title>Eubacterium sp. LFL-14 isolated from human feces.</title>
        <authorList>
            <person name="Liu F."/>
        </authorList>
    </citation>
    <scope>NUCLEOTIDE SEQUENCE</scope>
    <source>
        <strain evidence="4">LFL-14</strain>
    </source>
</reference>
<evidence type="ECO:0000313" key="4">
    <source>
        <dbReference type="EMBL" id="MCT7398178.1"/>
    </source>
</evidence>
<organism evidence="4 5">
    <name type="scientific">Eubacterium album</name>
    <dbReference type="NCBI Taxonomy" id="2978477"/>
    <lineage>
        <taxon>Bacteria</taxon>
        <taxon>Bacillati</taxon>
        <taxon>Bacillota</taxon>
        <taxon>Clostridia</taxon>
        <taxon>Eubacteriales</taxon>
        <taxon>Eubacteriaceae</taxon>
        <taxon>Eubacterium</taxon>
    </lineage>
</organism>
<accession>A0ABT2LZ73</accession>
<evidence type="ECO:0000313" key="5">
    <source>
        <dbReference type="Proteomes" id="UP001431199"/>
    </source>
</evidence>
<dbReference type="Gene3D" id="1.10.10.10">
    <property type="entry name" value="Winged helix-like DNA-binding domain superfamily/Winged helix DNA-binding domain"/>
    <property type="match status" value="1"/>
</dbReference>
<name>A0ABT2LZ73_9FIRM</name>
<dbReference type="Gene3D" id="3.40.50.1360">
    <property type="match status" value="1"/>
</dbReference>
<keyword evidence="4" id="KW-0238">DNA-binding</keyword>
<evidence type="ECO:0000256" key="2">
    <source>
        <dbReference type="ARBA" id="ARBA00023163"/>
    </source>
</evidence>
<dbReference type="Pfam" id="PF08220">
    <property type="entry name" value="HTH_DeoR"/>
    <property type="match status" value="1"/>
</dbReference>
<keyword evidence="1" id="KW-0805">Transcription regulation</keyword>
<dbReference type="InterPro" id="IPR014036">
    <property type="entry name" value="DeoR-like_C"/>
</dbReference>
<feature type="domain" description="HTH deoR-type" evidence="3">
    <location>
        <begin position="3"/>
        <end position="59"/>
    </location>
</feature>
<dbReference type="SUPFAM" id="SSF46785">
    <property type="entry name" value="Winged helix' DNA-binding domain"/>
    <property type="match status" value="1"/>
</dbReference>
<dbReference type="InterPro" id="IPR036388">
    <property type="entry name" value="WH-like_DNA-bd_sf"/>
</dbReference>
<dbReference type="InterPro" id="IPR036390">
    <property type="entry name" value="WH_DNA-bd_sf"/>
</dbReference>
<proteinExistence type="predicted"/>
<keyword evidence="5" id="KW-1185">Reference proteome</keyword>
<dbReference type="GO" id="GO:0003677">
    <property type="term" value="F:DNA binding"/>
    <property type="evidence" value="ECO:0007669"/>
    <property type="project" value="UniProtKB-KW"/>
</dbReference>
<dbReference type="EMBL" id="JAODBU010000003">
    <property type="protein sequence ID" value="MCT7398178.1"/>
    <property type="molecule type" value="Genomic_DNA"/>
</dbReference>
<dbReference type="SMART" id="SM00420">
    <property type="entry name" value="HTH_DEOR"/>
    <property type="match status" value="1"/>
</dbReference>
<dbReference type="PANTHER" id="PTHR30363">
    <property type="entry name" value="HTH-TYPE TRANSCRIPTIONAL REGULATOR SRLR-RELATED"/>
    <property type="match status" value="1"/>
</dbReference>
<evidence type="ECO:0000256" key="1">
    <source>
        <dbReference type="ARBA" id="ARBA00023015"/>
    </source>
</evidence>
<dbReference type="PANTHER" id="PTHR30363:SF56">
    <property type="entry name" value="TRANSCRIPTIONAL REGULATOR, DEOR FAMILY"/>
    <property type="match status" value="1"/>
</dbReference>
<dbReference type="Pfam" id="PF00455">
    <property type="entry name" value="DeoRC"/>
    <property type="match status" value="1"/>
</dbReference>
<evidence type="ECO:0000259" key="3">
    <source>
        <dbReference type="PROSITE" id="PS51000"/>
    </source>
</evidence>
<protein>
    <submittedName>
        <fullName evidence="4">DeoR/GlpR family DNA-binding transcription regulator</fullName>
    </submittedName>
</protein>
<keyword evidence="2" id="KW-0804">Transcription</keyword>
<dbReference type="InterPro" id="IPR037171">
    <property type="entry name" value="NagB/RpiA_transferase-like"/>
</dbReference>
<dbReference type="InterPro" id="IPR001034">
    <property type="entry name" value="DeoR_HTH"/>
</dbReference>
<gene>
    <name evidence="4" type="ORF">N5B56_03625</name>
</gene>